<comment type="similarity">
    <text evidence="11 12">Belongs to the TonB-dependent receptor family.</text>
</comment>
<evidence type="ECO:0000256" key="13">
    <source>
        <dbReference type="SAM" id="SignalP"/>
    </source>
</evidence>
<dbReference type="PANTHER" id="PTHR32552:SF81">
    <property type="entry name" value="TONB-DEPENDENT OUTER MEMBRANE RECEPTOR"/>
    <property type="match status" value="1"/>
</dbReference>
<keyword evidence="10 11" id="KW-0998">Cell outer membrane</keyword>
<dbReference type="GO" id="GO:0006826">
    <property type="term" value="P:iron ion transport"/>
    <property type="evidence" value="ECO:0007669"/>
    <property type="project" value="UniProtKB-KW"/>
</dbReference>
<keyword evidence="7" id="KW-0406">Ion transport</keyword>
<dbReference type="InterPro" id="IPR000531">
    <property type="entry name" value="Beta-barrel_TonB"/>
</dbReference>
<keyword evidence="13" id="KW-0732">Signal</keyword>
<dbReference type="Pfam" id="PF00593">
    <property type="entry name" value="TonB_dep_Rec_b-barrel"/>
    <property type="match status" value="1"/>
</dbReference>
<evidence type="ECO:0000256" key="9">
    <source>
        <dbReference type="ARBA" id="ARBA00023136"/>
    </source>
</evidence>
<gene>
    <name evidence="16" type="ORF">CSW64_13560</name>
</gene>
<accession>A0A2D2AZL0</accession>
<dbReference type="PROSITE" id="PS52016">
    <property type="entry name" value="TONB_DEPENDENT_REC_3"/>
    <property type="match status" value="1"/>
</dbReference>
<evidence type="ECO:0000256" key="12">
    <source>
        <dbReference type="RuleBase" id="RU003357"/>
    </source>
</evidence>
<keyword evidence="17" id="KW-1185">Reference proteome</keyword>
<keyword evidence="3 11" id="KW-1134">Transmembrane beta strand</keyword>
<evidence type="ECO:0000259" key="14">
    <source>
        <dbReference type="Pfam" id="PF00593"/>
    </source>
</evidence>
<dbReference type="RefSeq" id="WP_099622618.1">
    <property type="nucleotide sequence ID" value="NZ_CP024201.1"/>
</dbReference>
<reference evidence="16 17" key="1">
    <citation type="submission" date="2017-10" db="EMBL/GenBank/DDBJ databases">
        <title>Genome sequence of Caulobacter mirabilis FWC38.</title>
        <authorList>
            <person name="Fiebig A."/>
            <person name="Crosson S."/>
        </authorList>
    </citation>
    <scope>NUCLEOTIDE SEQUENCE [LARGE SCALE GENOMIC DNA]</scope>
    <source>
        <strain evidence="16 17">FWC 38</strain>
    </source>
</reference>
<evidence type="ECO:0000256" key="6">
    <source>
        <dbReference type="ARBA" id="ARBA00023004"/>
    </source>
</evidence>
<feature type="domain" description="TonB-dependent receptor-like beta-barrel" evidence="14">
    <location>
        <begin position="331"/>
        <end position="714"/>
    </location>
</feature>
<dbReference type="Proteomes" id="UP000228945">
    <property type="component" value="Chromosome"/>
</dbReference>
<evidence type="ECO:0000256" key="5">
    <source>
        <dbReference type="ARBA" id="ARBA00022692"/>
    </source>
</evidence>
<evidence type="ECO:0000313" key="17">
    <source>
        <dbReference type="Proteomes" id="UP000228945"/>
    </source>
</evidence>
<dbReference type="GO" id="GO:0009279">
    <property type="term" value="C:cell outer membrane"/>
    <property type="evidence" value="ECO:0007669"/>
    <property type="project" value="UniProtKB-SubCell"/>
</dbReference>
<dbReference type="Gene3D" id="2.40.170.20">
    <property type="entry name" value="TonB-dependent receptor, beta-barrel domain"/>
    <property type="match status" value="1"/>
</dbReference>
<comment type="subcellular location">
    <subcellularLocation>
        <location evidence="1 11">Cell outer membrane</location>
        <topology evidence="1 11">Multi-pass membrane protein</topology>
    </subcellularLocation>
</comment>
<dbReference type="SUPFAM" id="SSF56935">
    <property type="entry name" value="Porins"/>
    <property type="match status" value="1"/>
</dbReference>
<evidence type="ECO:0000256" key="8">
    <source>
        <dbReference type="ARBA" id="ARBA00023077"/>
    </source>
</evidence>
<keyword evidence="2 11" id="KW-0813">Transport</keyword>
<proteinExistence type="inferred from homology"/>
<evidence type="ECO:0000256" key="10">
    <source>
        <dbReference type="ARBA" id="ARBA00023237"/>
    </source>
</evidence>
<keyword evidence="5 11" id="KW-0812">Transmembrane</keyword>
<evidence type="ECO:0008006" key="18">
    <source>
        <dbReference type="Google" id="ProtNLM"/>
    </source>
</evidence>
<dbReference type="InterPro" id="IPR036942">
    <property type="entry name" value="Beta-barrel_TonB_sf"/>
</dbReference>
<evidence type="ECO:0000256" key="4">
    <source>
        <dbReference type="ARBA" id="ARBA00022496"/>
    </source>
</evidence>
<evidence type="ECO:0000256" key="7">
    <source>
        <dbReference type="ARBA" id="ARBA00023065"/>
    </source>
</evidence>
<organism evidence="16 17">
    <name type="scientific">Caulobacter mirabilis</name>
    <dbReference type="NCBI Taxonomy" id="69666"/>
    <lineage>
        <taxon>Bacteria</taxon>
        <taxon>Pseudomonadati</taxon>
        <taxon>Pseudomonadota</taxon>
        <taxon>Alphaproteobacteria</taxon>
        <taxon>Caulobacterales</taxon>
        <taxon>Caulobacteraceae</taxon>
        <taxon>Caulobacter</taxon>
    </lineage>
</organism>
<dbReference type="EMBL" id="CP024201">
    <property type="protein sequence ID" value="ATQ43367.1"/>
    <property type="molecule type" value="Genomic_DNA"/>
</dbReference>
<dbReference type="OrthoDB" id="9760333at2"/>
<keyword evidence="9 11" id="KW-0472">Membrane</keyword>
<dbReference type="AlphaFoldDB" id="A0A2D2AZL0"/>
<protein>
    <recommendedName>
        <fullName evidence="18">TonB-dependent receptor</fullName>
    </recommendedName>
</protein>
<sequence>MIRSKFRAVALAGVALGAFGAPAFAAESGAGNPADDTTLEEVVVTAEKRVENLTKVAASVSAITSEKMEEAGLSRLTDYAAYIPGFNVNDGGSPGQVTVTLRGIAAVGPGSLVGFYLGDAPMGSSTNYARSTTFSLDLMPYDLERLEVLRGPQGTLYGSGAMGGIVKYVLKAPKIGAFSAEAGGELSYTENANGLSKGLRAAVNVPVSDTFAFRVSAYDYEGAGYTDNTLLKIRGTDANRRYGGRIAAQWRPTDDLEVDLNAFFVRIDSEDNAFASLGVKQTAAAPGALHPTLTKSFPFGELGQNLPFREPFQKSIDYYSATVKWDPGPVQVISSTTWSRTKTHQVRDMSATYGAYTLLAGIPPGVSKLDLSMALDKFSQEIRVVSPSAGRFEWMAGAFYTHEDSSNVQEVTVLDSAYRPINSPIFSPLFLYGALPTKYREFAVFGNATYKFSETFDITAGARFAHNDQDFRQISYGYPLNGAVDSPGKSKEDVKTWMVNARYHFDRNSMFYARVATGYRPGGPNNVLPGVEPTVNADTLISYEAGLKSSFWSGRAAVNATLYYIDWSGIQLSVNNASNTASYLANAGDAFSKGVELEGVVRPIPGLTVGGNVAYNKAELTRLARGAPAFLLGEQLPGVPTYRAGAYVEYAWDLGDDWRATVGATATYSGERWTAAPTRTGYNNETKDEAYTLVDLRGGFSNGRYSFNIFARNVTDERVYLNGVLLTDRVTRQVFQMNATPLTPRTVGVSASVKF</sequence>
<dbReference type="Pfam" id="PF07715">
    <property type="entry name" value="Plug"/>
    <property type="match status" value="1"/>
</dbReference>
<evidence type="ECO:0000256" key="1">
    <source>
        <dbReference type="ARBA" id="ARBA00004571"/>
    </source>
</evidence>
<dbReference type="CDD" id="cd01347">
    <property type="entry name" value="ligand_gated_channel"/>
    <property type="match status" value="1"/>
</dbReference>
<dbReference type="InterPro" id="IPR039426">
    <property type="entry name" value="TonB-dep_rcpt-like"/>
</dbReference>
<keyword evidence="8 12" id="KW-0798">TonB box</keyword>
<evidence type="ECO:0000256" key="2">
    <source>
        <dbReference type="ARBA" id="ARBA00022448"/>
    </source>
</evidence>
<feature type="chain" id="PRO_5013547883" description="TonB-dependent receptor" evidence="13">
    <location>
        <begin position="26"/>
        <end position="755"/>
    </location>
</feature>
<name>A0A2D2AZL0_9CAUL</name>
<evidence type="ECO:0000256" key="11">
    <source>
        <dbReference type="PROSITE-ProRule" id="PRU01360"/>
    </source>
</evidence>
<evidence type="ECO:0000313" key="16">
    <source>
        <dbReference type="EMBL" id="ATQ43367.1"/>
    </source>
</evidence>
<keyword evidence="4" id="KW-0410">Iron transport</keyword>
<dbReference type="KEGG" id="cmb:CSW64_13560"/>
<keyword evidence="6" id="KW-0408">Iron</keyword>
<evidence type="ECO:0000256" key="3">
    <source>
        <dbReference type="ARBA" id="ARBA00022452"/>
    </source>
</evidence>
<feature type="domain" description="TonB-dependent receptor plug" evidence="15">
    <location>
        <begin position="54"/>
        <end position="165"/>
    </location>
</feature>
<feature type="signal peptide" evidence="13">
    <location>
        <begin position="1"/>
        <end position="25"/>
    </location>
</feature>
<dbReference type="PANTHER" id="PTHR32552">
    <property type="entry name" value="FERRICHROME IRON RECEPTOR-RELATED"/>
    <property type="match status" value="1"/>
</dbReference>
<dbReference type="InterPro" id="IPR012910">
    <property type="entry name" value="Plug_dom"/>
</dbReference>
<evidence type="ECO:0000259" key="15">
    <source>
        <dbReference type="Pfam" id="PF07715"/>
    </source>
</evidence>